<comment type="pathway">
    <text evidence="3 8">Carbohydrate metabolism; hexose metabolism.</text>
</comment>
<dbReference type="CDD" id="cd09019">
    <property type="entry name" value="galactose_mutarotase_like"/>
    <property type="match status" value="1"/>
</dbReference>
<dbReference type="GO" id="GO:0006006">
    <property type="term" value="P:glucose metabolic process"/>
    <property type="evidence" value="ECO:0007669"/>
    <property type="project" value="TreeGrafter"/>
</dbReference>
<organism evidence="12 13">
    <name type="scientific">Hypsibius exemplaris</name>
    <name type="common">Freshwater tardigrade</name>
    <dbReference type="NCBI Taxonomy" id="2072580"/>
    <lineage>
        <taxon>Eukaryota</taxon>
        <taxon>Metazoa</taxon>
        <taxon>Ecdysozoa</taxon>
        <taxon>Tardigrada</taxon>
        <taxon>Eutardigrada</taxon>
        <taxon>Parachela</taxon>
        <taxon>Hypsibioidea</taxon>
        <taxon>Hypsibiidae</taxon>
        <taxon>Hypsibius</taxon>
    </lineage>
</organism>
<dbReference type="NCBIfam" id="NF008277">
    <property type="entry name" value="PRK11055.1"/>
    <property type="match status" value="1"/>
</dbReference>
<dbReference type="InterPro" id="IPR015443">
    <property type="entry name" value="Aldose_1-epimerase"/>
</dbReference>
<comment type="similarity">
    <text evidence="4 8">Belongs to the aldose epimerase family.</text>
</comment>
<dbReference type="GO" id="GO:0033499">
    <property type="term" value="P:galactose catabolic process via UDP-galactose, Leloir pathway"/>
    <property type="evidence" value="ECO:0007669"/>
    <property type="project" value="TreeGrafter"/>
</dbReference>
<dbReference type="InterPro" id="IPR011013">
    <property type="entry name" value="Gal_mutarotase_sf_dom"/>
</dbReference>
<reference evidence="13" key="1">
    <citation type="submission" date="2017-01" db="EMBL/GenBank/DDBJ databases">
        <title>Comparative genomics of anhydrobiosis in the tardigrade Hypsibius dujardini.</title>
        <authorList>
            <person name="Yoshida Y."/>
            <person name="Koutsovoulos G."/>
            <person name="Laetsch D."/>
            <person name="Stevens L."/>
            <person name="Kumar S."/>
            <person name="Horikawa D."/>
            <person name="Ishino K."/>
            <person name="Komine S."/>
            <person name="Tomita M."/>
            <person name="Blaxter M."/>
            <person name="Arakawa K."/>
        </authorList>
    </citation>
    <scope>NUCLEOTIDE SEQUENCE [LARGE SCALE GENOMIC DNA]</scope>
    <source>
        <strain evidence="13">Z151</strain>
    </source>
</reference>
<dbReference type="PIRSF" id="PIRSF005096">
    <property type="entry name" value="GALM"/>
    <property type="match status" value="1"/>
</dbReference>
<protein>
    <recommendedName>
        <fullName evidence="8">Aldose 1-epimerase</fullName>
        <ecNumber evidence="8">5.1.3.3</ecNumber>
    </recommendedName>
</protein>
<evidence type="ECO:0000313" key="12">
    <source>
        <dbReference type="EMBL" id="OWA50659.1"/>
    </source>
</evidence>
<dbReference type="GO" id="GO:0030246">
    <property type="term" value="F:carbohydrate binding"/>
    <property type="evidence" value="ECO:0007669"/>
    <property type="project" value="InterPro"/>
</dbReference>
<dbReference type="InterPro" id="IPR008183">
    <property type="entry name" value="Aldose_1/G6P_1-epimerase"/>
</dbReference>
<dbReference type="InterPro" id="IPR047215">
    <property type="entry name" value="Galactose_mutarotase-like"/>
</dbReference>
<comment type="catalytic activity">
    <reaction evidence="8">
        <text>alpha-D-glucose = beta-D-glucose</text>
        <dbReference type="Rhea" id="RHEA:10264"/>
        <dbReference type="ChEBI" id="CHEBI:15903"/>
        <dbReference type="ChEBI" id="CHEBI:17925"/>
        <dbReference type="EC" id="5.1.3.3"/>
    </reaction>
</comment>
<dbReference type="SUPFAM" id="SSF74650">
    <property type="entry name" value="Galactose mutarotase-like"/>
    <property type="match status" value="1"/>
</dbReference>
<feature type="binding site" evidence="11">
    <location>
        <begin position="171"/>
        <end position="173"/>
    </location>
    <ligand>
        <name>beta-D-galactose</name>
        <dbReference type="ChEBI" id="CHEBI:27667"/>
    </ligand>
</feature>
<evidence type="ECO:0000256" key="4">
    <source>
        <dbReference type="ARBA" id="ARBA00006206"/>
    </source>
</evidence>
<accession>A0A9X6RK39</accession>
<evidence type="ECO:0000256" key="7">
    <source>
        <dbReference type="ARBA" id="ARBA00045743"/>
    </source>
</evidence>
<evidence type="ECO:0000256" key="10">
    <source>
        <dbReference type="PIRSR" id="PIRSR005096-2"/>
    </source>
</evidence>
<evidence type="ECO:0000256" key="2">
    <source>
        <dbReference type="ARBA" id="ARBA00004947"/>
    </source>
</evidence>
<evidence type="ECO:0000256" key="8">
    <source>
        <dbReference type="PIRNR" id="PIRNR005096"/>
    </source>
</evidence>
<name>A0A9X6RK39_HYPEX</name>
<dbReference type="Pfam" id="PF01263">
    <property type="entry name" value="Aldose_epim"/>
    <property type="match status" value="1"/>
</dbReference>
<evidence type="ECO:0000256" key="6">
    <source>
        <dbReference type="ARBA" id="ARBA00023277"/>
    </source>
</evidence>
<dbReference type="GO" id="GO:0004034">
    <property type="term" value="F:aldose 1-epimerase activity"/>
    <property type="evidence" value="ECO:0007669"/>
    <property type="project" value="UniProtKB-EC"/>
</dbReference>
<comment type="catalytic activity">
    <reaction evidence="1">
        <text>alpha-D-galactose = beta-D-galactose</text>
        <dbReference type="Rhea" id="RHEA:28675"/>
        <dbReference type="ChEBI" id="CHEBI:27667"/>
        <dbReference type="ChEBI" id="CHEBI:28061"/>
        <dbReference type="EC" id="5.1.3.3"/>
    </reaction>
    <physiologicalReaction direction="right-to-left" evidence="1">
        <dbReference type="Rhea" id="RHEA:28677"/>
    </physiologicalReaction>
</comment>
<proteinExistence type="inferred from homology"/>
<dbReference type="EMBL" id="MTYJ01000199">
    <property type="protein sequence ID" value="OWA50659.1"/>
    <property type="molecule type" value="Genomic_DNA"/>
</dbReference>
<dbReference type="OrthoDB" id="274691at2759"/>
<feature type="active site" description="Proton donor" evidence="9">
    <location>
        <position position="171"/>
    </location>
</feature>
<comment type="pathway">
    <text evidence="2">Carbohydrate metabolism; galactose metabolism.</text>
</comment>
<dbReference type="Proteomes" id="UP000192578">
    <property type="component" value="Unassembled WGS sequence"/>
</dbReference>
<evidence type="ECO:0000256" key="11">
    <source>
        <dbReference type="PIRSR" id="PIRSR005096-3"/>
    </source>
</evidence>
<dbReference type="EC" id="5.1.3.3" evidence="8"/>
<evidence type="ECO:0000256" key="3">
    <source>
        <dbReference type="ARBA" id="ARBA00005028"/>
    </source>
</evidence>
<sequence>MAFSQPIQLYEIENQHGAVLSIINYGARIIGLKVPSLQGGLVDVVCGLKSLEDYEKDDLYFGAIVGRCAGRIAPPLVTIDGKSHHLTANSGDVHLHGGLNGFDKAIWKVDPIEGEKGVEGVRLRHVSPAGTEGYPGELVTEVEYRLTNDNEVIVRIKATCQEATIVNLPQHSYFNLGGSEERDIYDHVVTISSETYLPMGANSVPTGEILPVKNTVFDFQTPQNLGAAIRLTSDDGFDNYWCLTTTPHHTPKNAVNVYHPKTGINMEVLTTQPGVLMYTGNYLHKAVIGKYNNVLDRHSALCFETQGYPNAINVPTFPSVIVRPGLPYDHTTIWRFSKVKHKNHTVNEDV</sequence>
<gene>
    <name evidence="12" type="ORF">BV898_15169</name>
</gene>
<dbReference type="Gene3D" id="2.70.98.10">
    <property type="match status" value="1"/>
</dbReference>
<feature type="active site" description="Proton acceptor" evidence="9">
    <location>
        <position position="304"/>
    </location>
</feature>
<keyword evidence="13" id="KW-1185">Reference proteome</keyword>
<dbReference type="AlphaFoldDB" id="A0A9X6RK39"/>
<evidence type="ECO:0000313" key="13">
    <source>
        <dbReference type="Proteomes" id="UP000192578"/>
    </source>
</evidence>
<feature type="binding site" evidence="10">
    <location>
        <position position="238"/>
    </location>
    <ligand>
        <name>beta-D-galactose</name>
        <dbReference type="ChEBI" id="CHEBI:27667"/>
    </ligand>
</feature>
<keyword evidence="6 8" id="KW-0119">Carbohydrate metabolism</keyword>
<comment type="caution">
    <text evidence="12">The sequence shown here is derived from an EMBL/GenBank/DDBJ whole genome shotgun (WGS) entry which is preliminary data.</text>
</comment>
<dbReference type="PANTHER" id="PTHR10091">
    <property type="entry name" value="ALDOSE-1-EPIMERASE"/>
    <property type="match status" value="1"/>
</dbReference>
<keyword evidence="5 8" id="KW-0413">Isomerase</keyword>
<evidence type="ECO:0000256" key="9">
    <source>
        <dbReference type="PIRSR" id="PIRSR005096-1"/>
    </source>
</evidence>
<comment type="function">
    <text evidence="7">Mutarotase that catalyzes the interconversion of beta-D-galactose and alpha-D-galactose during galactose metabolism. Beta-D-galactose is metabolized in the liver into glucose 1-phosphate, the primary metabolic fuel, by the action of four enzymes that constitute the Leloir pathway: GALM, GALK1 (galactokinase), GALT (galactose-1-phosphate uridylyltransferase) and GALE (UDP-galactose-4'-epimerase). Involved in the maintenance of the equilibrium between the beta- and alpha-anomers of galactose, therefore ensuring a sufficient supply of the alpha-anomer for GALK1. Also active on D-glucose although shows a preference for galactose over glucose.</text>
</comment>
<dbReference type="InterPro" id="IPR014718">
    <property type="entry name" value="GH-type_carb-bd"/>
</dbReference>
<evidence type="ECO:0000256" key="1">
    <source>
        <dbReference type="ARBA" id="ARBA00001712"/>
    </source>
</evidence>
<dbReference type="PANTHER" id="PTHR10091:SF0">
    <property type="entry name" value="GALACTOSE MUTAROTASE"/>
    <property type="match status" value="1"/>
</dbReference>
<evidence type="ECO:0000256" key="5">
    <source>
        <dbReference type="ARBA" id="ARBA00023235"/>
    </source>
</evidence>